<accession>A0A1H4JHE1</accession>
<evidence type="ECO:0000313" key="1">
    <source>
        <dbReference type="EMBL" id="SEB45720.1"/>
    </source>
</evidence>
<sequence length="278" mass="31389">MAHVIYDHLRQLGEGHPSLERDIGSSPSRGLKDIISRALTGKVLSNRTLRWFTDAFDMSEADIDALRALRAGNHPARVQIVRPAQITTETPGSRARYQTVSLHEFHVVGPDGLPAWHRTFHVVRAIDELRSYRYRFDTSAASVDVVRGGTAGPLSRTGDDGIYAVDINFHEPVAPGATESFEYRTVLHYTEAPPPEFRRAAVNPIENVTIDVQFDAELLPTRVWWAEWDDLHASRPVHQEPVTLRQDGCVHRHVDDLQGIVGFRWEFPAGRIRRPRDA</sequence>
<dbReference type="Proteomes" id="UP000199622">
    <property type="component" value="Unassembled WGS sequence"/>
</dbReference>
<gene>
    <name evidence="1" type="ORF">SAMN04489727_1905</name>
</gene>
<name>A0A1H4JHE1_9PSEU</name>
<dbReference type="AlphaFoldDB" id="A0A1H4JHE1"/>
<keyword evidence="2" id="KW-1185">Reference proteome</keyword>
<dbReference type="EMBL" id="FNSO01000003">
    <property type="protein sequence ID" value="SEB45720.1"/>
    <property type="molecule type" value="Genomic_DNA"/>
</dbReference>
<evidence type="ECO:0000313" key="2">
    <source>
        <dbReference type="Proteomes" id="UP000199622"/>
    </source>
</evidence>
<organism evidence="1 2">
    <name type="scientific">Amycolatopsis tolypomycina</name>
    <dbReference type="NCBI Taxonomy" id="208445"/>
    <lineage>
        <taxon>Bacteria</taxon>
        <taxon>Bacillati</taxon>
        <taxon>Actinomycetota</taxon>
        <taxon>Actinomycetes</taxon>
        <taxon>Pseudonocardiales</taxon>
        <taxon>Pseudonocardiaceae</taxon>
        <taxon>Amycolatopsis</taxon>
    </lineage>
</organism>
<protein>
    <submittedName>
        <fullName evidence="1">Uncharacterized protein</fullName>
    </submittedName>
</protein>
<proteinExistence type="predicted"/>
<reference evidence="2" key="1">
    <citation type="submission" date="2016-10" db="EMBL/GenBank/DDBJ databases">
        <authorList>
            <person name="Varghese N."/>
            <person name="Submissions S."/>
        </authorList>
    </citation>
    <scope>NUCLEOTIDE SEQUENCE [LARGE SCALE GENOMIC DNA]</scope>
    <source>
        <strain evidence="2">DSM 44544</strain>
    </source>
</reference>